<gene>
    <name evidence="2" type="ORF">Tco_0878570</name>
</gene>
<dbReference type="PANTHER" id="PTHR35046:SF18">
    <property type="entry name" value="RNA-DIRECTED DNA POLYMERASE"/>
    <property type="match status" value="1"/>
</dbReference>
<feature type="region of interest" description="Disordered" evidence="1">
    <location>
        <begin position="252"/>
        <end position="295"/>
    </location>
</feature>
<feature type="region of interest" description="Disordered" evidence="1">
    <location>
        <begin position="383"/>
        <end position="414"/>
    </location>
</feature>
<feature type="compositionally biased region" description="Basic and acidic residues" evidence="1">
    <location>
        <begin position="389"/>
        <end position="409"/>
    </location>
</feature>
<accession>A0ABQ5C050</accession>
<dbReference type="EMBL" id="BQNB010013753">
    <property type="protein sequence ID" value="GJT19864.1"/>
    <property type="molecule type" value="Genomic_DNA"/>
</dbReference>
<protein>
    <recommendedName>
        <fullName evidence="4">Reverse transcriptase domain-containing protein</fullName>
    </recommendedName>
</protein>
<evidence type="ECO:0008006" key="4">
    <source>
        <dbReference type="Google" id="ProtNLM"/>
    </source>
</evidence>
<evidence type="ECO:0000256" key="1">
    <source>
        <dbReference type="SAM" id="MobiDB-lite"/>
    </source>
</evidence>
<dbReference type="PANTHER" id="PTHR35046">
    <property type="entry name" value="ZINC KNUCKLE (CCHC-TYPE) FAMILY PROTEIN"/>
    <property type="match status" value="1"/>
</dbReference>
<evidence type="ECO:0000313" key="3">
    <source>
        <dbReference type="Proteomes" id="UP001151760"/>
    </source>
</evidence>
<feature type="non-terminal residue" evidence="2">
    <location>
        <position position="583"/>
    </location>
</feature>
<feature type="compositionally biased region" description="Basic and acidic residues" evidence="1">
    <location>
        <begin position="270"/>
        <end position="285"/>
    </location>
</feature>
<sequence length="583" mass="65492">MVIKQLIMGGKSLKVVVLTELSLRKYAHDVIKKDISLSSVLRGLVILIGTKAKKGKKGTRMATQVTLDEHMAWDTRFDMGDKNGIGMGQNGMFAQKLVVVVCSELMKMFKSKWVADRGTANANQASSSMHYASILSCFTSAFALLYHPSRLIRDQGLDAHFYLNDFAFQDPSTNQIFVVGKGSKCLYICKPMLDPTTFFHNLSESDAQQVARFNNGLHYHIQAIISIQTSWTLDEAVRMELKVELTISKGQSNSKFKNKPDLNQSSNQSGEKRQPLNSNEAEKNKSTYASTSSQATKKPINQYAWPVGNKCFKCQKTCHTSNQCRAKAVNITEQGEWYKDESKNEECFIRPEDVHDEEEDDEHEAYSYVVRRLMLTTPKKVKTPGNEYSLKDKNQAKTDKTEHGNEKSVKMSTVKVNSQSQQVKEETEAEGITLFLFLRRFFLKIGRALIDVYVGELTLRVGNKAVTFNLDQTLRYSSNYDDISINRIDIIDVACEEYSQEVLGFSVSGNPTPTSDPIVSTSSPTLTPFGDSDFLLEKTDAFLAIEDETISPEIDDSYYDSEGDILLLEKFINDDPSSPPLPP</sequence>
<evidence type="ECO:0000313" key="2">
    <source>
        <dbReference type="EMBL" id="GJT19864.1"/>
    </source>
</evidence>
<proteinExistence type="predicted"/>
<reference evidence="2" key="1">
    <citation type="journal article" date="2022" name="Int. J. Mol. Sci.">
        <title>Draft Genome of Tanacetum Coccineum: Genomic Comparison of Closely Related Tanacetum-Family Plants.</title>
        <authorList>
            <person name="Yamashiro T."/>
            <person name="Shiraishi A."/>
            <person name="Nakayama K."/>
            <person name="Satake H."/>
        </authorList>
    </citation>
    <scope>NUCLEOTIDE SEQUENCE</scope>
</reference>
<keyword evidence="3" id="KW-1185">Reference proteome</keyword>
<feature type="compositionally biased region" description="Polar residues" evidence="1">
    <location>
        <begin position="252"/>
        <end position="269"/>
    </location>
</feature>
<reference evidence="2" key="2">
    <citation type="submission" date="2022-01" db="EMBL/GenBank/DDBJ databases">
        <authorList>
            <person name="Yamashiro T."/>
            <person name="Shiraishi A."/>
            <person name="Satake H."/>
            <person name="Nakayama K."/>
        </authorList>
    </citation>
    <scope>NUCLEOTIDE SEQUENCE</scope>
</reference>
<name>A0ABQ5C050_9ASTR</name>
<comment type="caution">
    <text evidence="2">The sequence shown here is derived from an EMBL/GenBank/DDBJ whole genome shotgun (WGS) entry which is preliminary data.</text>
</comment>
<dbReference type="Proteomes" id="UP001151760">
    <property type="component" value="Unassembled WGS sequence"/>
</dbReference>
<feature type="compositionally biased region" description="Polar residues" evidence="1">
    <location>
        <begin position="286"/>
        <end position="295"/>
    </location>
</feature>
<organism evidence="2 3">
    <name type="scientific">Tanacetum coccineum</name>
    <dbReference type="NCBI Taxonomy" id="301880"/>
    <lineage>
        <taxon>Eukaryota</taxon>
        <taxon>Viridiplantae</taxon>
        <taxon>Streptophyta</taxon>
        <taxon>Embryophyta</taxon>
        <taxon>Tracheophyta</taxon>
        <taxon>Spermatophyta</taxon>
        <taxon>Magnoliopsida</taxon>
        <taxon>eudicotyledons</taxon>
        <taxon>Gunneridae</taxon>
        <taxon>Pentapetalae</taxon>
        <taxon>asterids</taxon>
        <taxon>campanulids</taxon>
        <taxon>Asterales</taxon>
        <taxon>Asteraceae</taxon>
        <taxon>Asteroideae</taxon>
        <taxon>Anthemideae</taxon>
        <taxon>Anthemidinae</taxon>
        <taxon>Tanacetum</taxon>
    </lineage>
</organism>